<dbReference type="SUPFAM" id="SSF51735">
    <property type="entry name" value="NAD(P)-binding Rossmann-fold domains"/>
    <property type="match status" value="1"/>
</dbReference>
<name>A0A8W8LBE5_MAGGI</name>
<feature type="region of interest" description="Disordered" evidence="2">
    <location>
        <begin position="1"/>
        <end position="26"/>
    </location>
</feature>
<dbReference type="InterPro" id="IPR036875">
    <property type="entry name" value="Znf_CCHC_sf"/>
</dbReference>
<evidence type="ECO:0000313" key="5">
    <source>
        <dbReference type="Proteomes" id="UP000005408"/>
    </source>
</evidence>
<accession>A0A8W8LBE5</accession>
<keyword evidence="1" id="KW-0862">Zinc</keyword>
<evidence type="ECO:0000259" key="3">
    <source>
        <dbReference type="PROSITE" id="PS50158"/>
    </source>
</evidence>
<dbReference type="Pfam" id="PF01408">
    <property type="entry name" value="GFO_IDH_MocA"/>
    <property type="match status" value="1"/>
</dbReference>
<keyword evidence="1" id="KW-0479">Metal-binding</keyword>
<dbReference type="SMART" id="SM00343">
    <property type="entry name" value="ZnF_C2HC"/>
    <property type="match status" value="2"/>
</dbReference>
<dbReference type="InterPro" id="IPR000683">
    <property type="entry name" value="Gfo/Idh/MocA-like_OxRdtase_N"/>
</dbReference>
<evidence type="ECO:0000313" key="4">
    <source>
        <dbReference type="EnsemblMetazoa" id="G26803.1:cds"/>
    </source>
</evidence>
<dbReference type="GO" id="GO:0000166">
    <property type="term" value="F:nucleotide binding"/>
    <property type="evidence" value="ECO:0007669"/>
    <property type="project" value="InterPro"/>
</dbReference>
<dbReference type="InterPro" id="IPR052515">
    <property type="entry name" value="Gfo/Idh/MocA_Oxidoreductase"/>
</dbReference>
<dbReference type="GO" id="GO:0008270">
    <property type="term" value="F:zinc ion binding"/>
    <property type="evidence" value="ECO:0007669"/>
    <property type="project" value="UniProtKB-KW"/>
</dbReference>
<dbReference type="Gene3D" id="4.10.60.10">
    <property type="entry name" value="Zinc finger, CCHC-type"/>
    <property type="match status" value="1"/>
</dbReference>
<dbReference type="Pfam" id="PF00098">
    <property type="entry name" value="zf-CCHC"/>
    <property type="match status" value="1"/>
</dbReference>
<organism evidence="4 5">
    <name type="scientific">Magallana gigas</name>
    <name type="common">Pacific oyster</name>
    <name type="synonym">Crassostrea gigas</name>
    <dbReference type="NCBI Taxonomy" id="29159"/>
    <lineage>
        <taxon>Eukaryota</taxon>
        <taxon>Metazoa</taxon>
        <taxon>Spiralia</taxon>
        <taxon>Lophotrochozoa</taxon>
        <taxon>Mollusca</taxon>
        <taxon>Bivalvia</taxon>
        <taxon>Autobranchia</taxon>
        <taxon>Pteriomorphia</taxon>
        <taxon>Ostreida</taxon>
        <taxon>Ostreoidea</taxon>
        <taxon>Ostreidae</taxon>
        <taxon>Magallana</taxon>
    </lineage>
</organism>
<dbReference type="PANTHER" id="PTHR43249">
    <property type="entry name" value="UDP-N-ACETYL-2-AMINO-2-DEOXY-D-GLUCURONATE OXIDASE"/>
    <property type="match status" value="1"/>
</dbReference>
<dbReference type="PANTHER" id="PTHR43249:SF1">
    <property type="entry name" value="D-GLUCOSIDE 3-DEHYDROGENASE"/>
    <property type="match status" value="1"/>
</dbReference>
<feature type="domain" description="CCHC-type" evidence="3">
    <location>
        <begin position="30"/>
        <end position="43"/>
    </location>
</feature>
<evidence type="ECO:0000256" key="2">
    <source>
        <dbReference type="SAM" id="MobiDB-lite"/>
    </source>
</evidence>
<protein>
    <recommendedName>
        <fullName evidence="3">CCHC-type domain-containing protein</fullName>
    </recommendedName>
</protein>
<dbReference type="Gene3D" id="3.40.50.720">
    <property type="entry name" value="NAD(P)-binding Rossmann-like Domain"/>
    <property type="match status" value="1"/>
</dbReference>
<dbReference type="GO" id="GO:0003676">
    <property type="term" value="F:nucleic acid binding"/>
    <property type="evidence" value="ECO:0007669"/>
    <property type="project" value="InterPro"/>
</dbReference>
<evidence type="ECO:0000256" key="1">
    <source>
        <dbReference type="PROSITE-ProRule" id="PRU00047"/>
    </source>
</evidence>
<dbReference type="AlphaFoldDB" id="A0A8W8LBE5"/>
<reference evidence="4" key="1">
    <citation type="submission" date="2022-08" db="UniProtKB">
        <authorList>
            <consortium name="EnsemblMetazoa"/>
        </authorList>
    </citation>
    <scope>IDENTIFICATION</scope>
    <source>
        <strain evidence="4">05x7-T-G4-1.051#20</strain>
    </source>
</reference>
<dbReference type="EnsemblMetazoa" id="G26803.1">
    <property type="protein sequence ID" value="G26803.1:cds"/>
    <property type="gene ID" value="G26803"/>
</dbReference>
<dbReference type="InterPro" id="IPR036291">
    <property type="entry name" value="NAD(P)-bd_dom_sf"/>
</dbReference>
<dbReference type="PROSITE" id="PS50158">
    <property type="entry name" value="ZF_CCHC"/>
    <property type="match status" value="1"/>
</dbReference>
<dbReference type="InterPro" id="IPR001878">
    <property type="entry name" value="Znf_CCHC"/>
</dbReference>
<proteinExistence type="predicted"/>
<keyword evidence="5" id="KW-1185">Reference proteome</keyword>
<dbReference type="Proteomes" id="UP000005408">
    <property type="component" value="Unassembled WGS sequence"/>
</dbReference>
<feature type="compositionally biased region" description="Basic and acidic residues" evidence="2">
    <location>
        <begin position="1"/>
        <end position="13"/>
    </location>
</feature>
<dbReference type="SUPFAM" id="SSF57756">
    <property type="entry name" value="Retrovirus zinc finger-like domains"/>
    <property type="match status" value="1"/>
</dbReference>
<sequence length="221" mass="24497">MLRDISHRLEKLEAPTSRPRTGRDRDLSTCHACGGPGHLKRSCNWTGHGSPKSQAKCQICFQTGHTAAECLHAIGSLEIYCCKFKMAERVLKIGFIGAGAINFGRPHLPWDHASRLEQIGGIEVVGIVELDEKLATEVLQTRQSSAKYGSIYKNCKIFKNYKDLIKLQPDAAFIGIPPAYRGTFGEGKDLELQFARAGIHVFVEKPLSVLPPEEFMSYAKL</sequence>
<keyword evidence="1" id="KW-0863">Zinc-finger</keyword>